<organism evidence="2 3">
    <name type="scientific">Nocardia bovistercoris</name>
    <dbReference type="NCBI Taxonomy" id="2785916"/>
    <lineage>
        <taxon>Bacteria</taxon>
        <taxon>Bacillati</taxon>
        <taxon>Actinomycetota</taxon>
        <taxon>Actinomycetes</taxon>
        <taxon>Mycobacteriales</taxon>
        <taxon>Nocardiaceae</taxon>
        <taxon>Nocardia</taxon>
    </lineage>
</organism>
<dbReference type="Gene3D" id="3.10.180.10">
    <property type="entry name" value="2,3-Dihydroxybiphenyl 1,2-Dioxygenase, domain 1"/>
    <property type="match status" value="1"/>
</dbReference>
<evidence type="ECO:0000313" key="3">
    <source>
        <dbReference type="Proteomes" id="UP000655751"/>
    </source>
</evidence>
<evidence type="ECO:0000313" key="2">
    <source>
        <dbReference type="EMBL" id="MBH0776043.1"/>
    </source>
</evidence>
<dbReference type="PANTHER" id="PTHR33993">
    <property type="entry name" value="GLYOXALASE-RELATED"/>
    <property type="match status" value="1"/>
</dbReference>
<protein>
    <submittedName>
        <fullName evidence="2">VOC family protein</fullName>
    </submittedName>
</protein>
<dbReference type="InterPro" id="IPR052164">
    <property type="entry name" value="Anthracycline_SecMetBiosynth"/>
</dbReference>
<dbReference type="InterPro" id="IPR029068">
    <property type="entry name" value="Glyas_Bleomycin-R_OHBP_Dase"/>
</dbReference>
<dbReference type="SUPFAM" id="SSF54593">
    <property type="entry name" value="Glyoxalase/Bleomycin resistance protein/Dihydroxybiphenyl dioxygenase"/>
    <property type="match status" value="1"/>
</dbReference>
<dbReference type="InterPro" id="IPR037523">
    <property type="entry name" value="VOC_core"/>
</dbReference>
<dbReference type="InterPro" id="IPR004360">
    <property type="entry name" value="Glyas_Fos-R_dOase_dom"/>
</dbReference>
<reference evidence="2" key="1">
    <citation type="submission" date="2020-11" db="EMBL/GenBank/DDBJ databases">
        <title>Nocardia NEAU-351.nov., a novel actinomycete isolated from the cow dung.</title>
        <authorList>
            <person name="Zhang X."/>
        </authorList>
    </citation>
    <scope>NUCLEOTIDE SEQUENCE</scope>
    <source>
        <strain evidence="2">NEAU-351</strain>
    </source>
</reference>
<dbReference type="EMBL" id="JADMLG010000002">
    <property type="protein sequence ID" value="MBH0776043.1"/>
    <property type="molecule type" value="Genomic_DNA"/>
</dbReference>
<keyword evidence="3" id="KW-1185">Reference proteome</keyword>
<feature type="domain" description="VOC" evidence="1">
    <location>
        <begin position="4"/>
        <end position="122"/>
    </location>
</feature>
<sequence>MPTNLSHFAINADDVYASKTFYEQVLGWRFSPWGPPGFFEIETGTEAEPGIGGALQQRRALIDGQPTLGLECTFAVDDVDATARAVIAAGGTLLMERFTIAGVGHLIFFADPSGNPIGAMQYDPGAA</sequence>
<dbReference type="RefSeq" id="WP_196148336.1">
    <property type="nucleotide sequence ID" value="NZ_JADMLG010000002.1"/>
</dbReference>
<proteinExistence type="predicted"/>
<dbReference type="Proteomes" id="UP000655751">
    <property type="component" value="Unassembled WGS sequence"/>
</dbReference>
<dbReference type="PROSITE" id="PS51819">
    <property type="entry name" value="VOC"/>
    <property type="match status" value="1"/>
</dbReference>
<comment type="caution">
    <text evidence="2">The sequence shown here is derived from an EMBL/GenBank/DDBJ whole genome shotgun (WGS) entry which is preliminary data.</text>
</comment>
<evidence type="ECO:0000259" key="1">
    <source>
        <dbReference type="PROSITE" id="PS51819"/>
    </source>
</evidence>
<accession>A0A931I9Z5</accession>
<dbReference type="Pfam" id="PF00903">
    <property type="entry name" value="Glyoxalase"/>
    <property type="match status" value="1"/>
</dbReference>
<dbReference type="AlphaFoldDB" id="A0A931I9Z5"/>
<gene>
    <name evidence="2" type="ORF">IT779_07055</name>
</gene>
<name>A0A931I9Z5_9NOCA</name>